<keyword evidence="3" id="KW-1185">Reference proteome</keyword>
<dbReference type="PANTHER" id="PTHR46707">
    <property type="entry name" value="PROTEIN CBG07468"/>
    <property type="match status" value="1"/>
</dbReference>
<evidence type="ECO:0000313" key="3">
    <source>
        <dbReference type="Proteomes" id="UP001328107"/>
    </source>
</evidence>
<dbReference type="PANTHER" id="PTHR46707:SF1">
    <property type="entry name" value="COEXPRESSED WITH POLYCYSTINS-RELATED"/>
    <property type="match status" value="1"/>
</dbReference>
<comment type="caution">
    <text evidence="2">The sequence shown here is derived from an EMBL/GenBank/DDBJ whole genome shotgun (WGS) entry which is preliminary data.</text>
</comment>
<dbReference type="AlphaFoldDB" id="A0AAN4ZJF1"/>
<accession>A0AAN4ZJF1</accession>
<dbReference type="EMBL" id="BTRK01000003">
    <property type="protein sequence ID" value="GMR40454.1"/>
    <property type="molecule type" value="Genomic_DNA"/>
</dbReference>
<protein>
    <recommendedName>
        <fullName evidence="4">ShK domain-containing protein</fullName>
    </recommendedName>
</protein>
<proteinExistence type="predicted"/>
<keyword evidence="1" id="KW-0732">Signal</keyword>
<feature type="non-terminal residue" evidence="2">
    <location>
        <position position="112"/>
    </location>
</feature>
<organism evidence="2 3">
    <name type="scientific">Pristionchus mayeri</name>
    <dbReference type="NCBI Taxonomy" id="1317129"/>
    <lineage>
        <taxon>Eukaryota</taxon>
        <taxon>Metazoa</taxon>
        <taxon>Ecdysozoa</taxon>
        <taxon>Nematoda</taxon>
        <taxon>Chromadorea</taxon>
        <taxon>Rhabditida</taxon>
        <taxon>Rhabditina</taxon>
        <taxon>Diplogasteromorpha</taxon>
        <taxon>Diplogasteroidea</taxon>
        <taxon>Neodiplogasteridae</taxon>
        <taxon>Pristionchus</taxon>
    </lineage>
</organism>
<feature type="chain" id="PRO_5042938939" description="ShK domain-containing protein" evidence="1">
    <location>
        <begin position="21"/>
        <end position="112"/>
    </location>
</feature>
<dbReference type="Proteomes" id="UP001328107">
    <property type="component" value="Unassembled WGS sequence"/>
</dbReference>
<feature type="signal peptide" evidence="1">
    <location>
        <begin position="1"/>
        <end position="20"/>
    </location>
</feature>
<name>A0AAN4ZJF1_9BILA</name>
<evidence type="ECO:0008006" key="4">
    <source>
        <dbReference type="Google" id="ProtNLM"/>
    </source>
</evidence>
<evidence type="ECO:0000313" key="2">
    <source>
        <dbReference type="EMBL" id="GMR40454.1"/>
    </source>
</evidence>
<reference evidence="3" key="1">
    <citation type="submission" date="2022-10" db="EMBL/GenBank/DDBJ databases">
        <title>Genome assembly of Pristionchus species.</title>
        <authorList>
            <person name="Yoshida K."/>
            <person name="Sommer R.J."/>
        </authorList>
    </citation>
    <scope>NUCLEOTIDE SEQUENCE [LARGE SCALE GENOMIC DNA]</scope>
    <source>
        <strain evidence="3">RS5460</strain>
    </source>
</reference>
<evidence type="ECO:0000256" key="1">
    <source>
        <dbReference type="SAM" id="SignalP"/>
    </source>
</evidence>
<sequence length="112" mass="11905">MARIILALVGVASLAALASAQCALGDHPNCVNWIRNGFCVNPANSKAKIQQYCPSCPNSGCGRAAPAPAPTTKARCDKWSKNATIAFCANPDTKIEQKKTFCNETCEFEIVS</sequence>
<gene>
    <name evidence="2" type="ORF">PMAYCL1PPCAC_10649</name>
</gene>